<dbReference type="Pfam" id="PF14750">
    <property type="entry name" value="INTS2"/>
    <property type="match status" value="1"/>
</dbReference>
<gene>
    <name evidence="1" type="ORF">PoB_005930100</name>
</gene>
<dbReference type="EMBL" id="BLXT01006675">
    <property type="protein sequence ID" value="GFO32796.1"/>
    <property type="molecule type" value="Genomic_DNA"/>
</dbReference>
<dbReference type="PANTHER" id="PTHR28608:SF1">
    <property type="entry name" value="INTEGRATOR COMPLEX SUBUNIT 2"/>
    <property type="match status" value="1"/>
</dbReference>
<accession>A0AAV4CIT6</accession>
<dbReference type="PANTHER" id="PTHR28608">
    <property type="entry name" value="INTEGRATOR COMPLEX SUBUNIT 2"/>
    <property type="match status" value="1"/>
</dbReference>
<name>A0AAV4CIT6_9GAST</name>
<evidence type="ECO:0000313" key="1">
    <source>
        <dbReference type="EMBL" id="GFO32796.1"/>
    </source>
</evidence>
<dbReference type="GO" id="GO:0032039">
    <property type="term" value="C:integrator complex"/>
    <property type="evidence" value="ECO:0007669"/>
    <property type="project" value="InterPro"/>
</dbReference>
<protein>
    <submittedName>
        <fullName evidence="1">Integrator complex subunit 2</fullName>
    </submittedName>
</protein>
<comment type="caution">
    <text evidence="1">The sequence shown here is derived from an EMBL/GenBank/DDBJ whole genome shotgun (WGS) entry which is preliminary data.</text>
</comment>
<sequence length="433" mass="47700">MSKPAGQTHTCSGKRATGAARVTPAMVKEAMPKCSSQPSATIMLLEKLLSITDISTLRDCQDEVVAGLPLLLQENTPRRLQDLVKKVWFKLHTYTPRRLRLNTVNALQPVSKLGVSSGAQKPAGNQQQQQLTEQDLVVDPLVVLRCDERVFRCPSILEIVLRVLSAYTQACRVYLNSHIMDAGSLEKEKDQQELKVALLAAQESAVVQILLEVCLPLETEKNQAHAELSSLREVRCLVFSYIHQVFIADPHLAKLVHFQGYPSTLIPLVVAGVPSMHICLDFIPELLGQPQRQKQIFGIQLLAVLCTHYHLPKSMNIAKLGLDVMFTLLSVLEKSDWVTFFQQTIPSLVPICEAFPPLCEDATALLSQIGRVCHGQMTVAGNASSTNFGLHQSSDTATSKLAAPSSEQEILYSLVEATFAQICGRALILSKLY</sequence>
<dbReference type="GO" id="GO:0034472">
    <property type="term" value="P:snRNA 3'-end processing"/>
    <property type="evidence" value="ECO:0007669"/>
    <property type="project" value="TreeGrafter"/>
</dbReference>
<organism evidence="1 2">
    <name type="scientific">Plakobranchus ocellatus</name>
    <dbReference type="NCBI Taxonomy" id="259542"/>
    <lineage>
        <taxon>Eukaryota</taxon>
        <taxon>Metazoa</taxon>
        <taxon>Spiralia</taxon>
        <taxon>Lophotrochozoa</taxon>
        <taxon>Mollusca</taxon>
        <taxon>Gastropoda</taxon>
        <taxon>Heterobranchia</taxon>
        <taxon>Euthyneura</taxon>
        <taxon>Panpulmonata</taxon>
        <taxon>Sacoglossa</taxon>
        <taxon>Placobranchoidea</taxon>
        <taxon>Plakobranchidae</taxon>
        <taxon>Plakobranchus</taxon>
    </lineage>
</organism>
<evidence type="ECO:0000313" key="2">
    <source>
        <dbReference type="Proteomes" id="UP000735302"/>
    </source>
</evidence>
<dbReference type="AlphaFoldDB" id="A0AAV4CIT6"/>
<keyword evidence="2" id="KW-1185">Reference proteome</keyword>
<proteinExistence type="predicted"/>
<reference evidence="1 2" key="1">
    <citation type="journal article" date="2021" name="Elife">
        <title>Chloroplast acquisition without the gene transfer in kleptoplastic sea slugs, Plakobranchus ocellatus.</title>
        <authorList>
            <person name="Maeda T."/>
            <person name="Takahashi S."/>
            <person name="Yoshida T."/>
            <person name="Shimamura S."/>
            <person name="Takaki Y."/>
            <person name="Nagai Y."/>
            <person name="Toyoda A."/>
            <person name="Suzuki Y."/>
            <person name="Arimoto A."/>
            <person name="Ishii H."/>
            <person name="Satoh N."/>
            <person name="Nishiyama T."/>
            <person name="Hasebe M."/>
            <person name="Maruyama T."/>
            <person name="Minagawa J."/>
            <person name="Obokata J."/>
            <person name="Shigenobu S."/>
        </authorList>
    </citation>
    <scope>NUCLEOTIDE SEQUENCE [LARGE SCALE GENOMIC DNA]</scope>
</reference>
<dbReference type="InterPro" id="IPR029321">
    <property type="entry name" value="INTS2"/>
</dbReference>
<dbReference type="Proteomes" id="UP000735302">
    <property type="component" value="Unassembled WGS sequence"/>
</dbReference>